<evidence type="ECO:0008006" key="4">
    <source>
        <dbReference type="Google" id="ProtNLM"/>
    </source>
</evidence>
<gene>
    <name evidence="2" type="ORF">N24_0939</name>
</gene>
<evidence type="ECO:0000313" key="3">
    <source>
        <dbReference type="Proteomes" id="UP000218244"/>
    </source>
</evidence>
<reference evidence="2 3" key="1">
    <citation type="submission" date="2016-02" db="EMBL/GenBank/DDBJ databases">
        <title>Corynebacterium glutamicum N24 whole genome sequencing project.</title>
        <authorList>
            <person name="Matsutani M."/>
            <person name="Nangtapong N."/>
            <person name="Yakushi T."/>
            <person name="Matsushita K."/>
        </authorList>
    </citation>
    <scope>NUCLEOTIDE SEQUENCE [LARGE SCALE GENOMIC DNA]</scope>
    <source>
        <strain evidence="2 3">N24</strain>
    </source>
</reference>
<keyword evidence="1" id="KW-0812">Transmembrane</keyword>
<dbReference type="KEGG" id="csur:N24_0939"/>
<organism evidence="2 3">
    <name type="scientific">Corynebacterium suranareeae</name>
    <dbReference type="NCBI Taxonomy" id="2506452"/>
    <lineage>
        <taxon>Bacteria</taxon>
        <taxon>Bacillati</taxon>
        <taxon>Actinomycetota</taxon>
        <taxon>Actinomycetes</taxon>
        <taxon>Mycobacteriales</taxon>
        <taxon>Corynebacteriaceae</taxon>
        <taxon>Corynebacterium</taxon>
    </lineage>
</organism>
<dbReference type="InterPro" id="IPR024495">
    <property type="entry name" value="DUF2771"/>
</dbReference>
<protein>
    <recommendedName>
        <fullName evidence="4">DUF2771 domain-containing protein</fullName>
    </recommendedName>
</protein>
<dbReference type="RefSeq" id="WP_096454828.1">
    <property type="nucleotide sequence ID" value="NZ_AP017369.1"/>
</dbReference>
<feature type="transmembrane region" description="Helical" evidence="1">
    <location>
        <begin position="12"/>
        <end position="35"/>
    </location>
</feature>
<evidence type="ECO:0000313" key="2">
    <source>
        <dbReference type="EMBL" id="BAU95201.1"/>
    </source>
</evidence>
<dbReference type="AlphaFoldDB" id="A0A160PR16"/>
<keyword evidence="3" id="KW-1185">Reference proteome</keyword>
<keyword evidence="1" id="KW-0472">Membrane</keyword>
<proteinExistence type="predicted"/>
<dbReference type="Pfam" id="PF10969">
    <property type="entry name" value="DUF2771"/>
    <property type="match status" value="1"/>
</dbReference>
<dbReference type="Proteomes" id="UP000218244">
    <property type="component" value="Chromosome"/>
</dbReference>
<name>A0A160PR16_9CORY</name>
<evidence type="ECO:0000256" key="1">
    <source>
        <dbReference type="SAM" id="Phobius"/>
    </source>
</evidence>
<keyword evidence="1" id="KW-1133">Transmembrane helix</keyword>
<accession>A0A160PR16</accession>
<sequence>MASRKTKRKNLIQILSLIIAVILVVIVSVVFQQWWNNRPEPLPQDISITASSPAGEIEVFPFSMCEPGVECEEQEVPTLEVGADEELHLVIPEAIHDHDWYLLTIYDDPAANDEFYHTSYETTEATVPGSVDPTEEGGERPRLVVVEVSAVMIGQDENGEESPYTVTWSLSTMAEADSQ</sequence>
<dbReference type="EMBL" id="AP017369">
    <property type="protein sequence ID" value="BAU95201.1"/>
    <property type="molecule type" value="Genomic_DNA"/>
</dbReference>